<feature type="compositionally biased region" description="Low complexity" evidence="4">
    <location>
        <begin position="751"/>
        <end position="802"/>
    </location>
</feature>
<feature type="chain" id="PRO_5015130853" evidence="5">
    <location>
        <begin position="22"/>
        <end position="1034"/>
    </location>
</feature>
<feature type="compositionally biased region" description="Low complexity" evidence="4">
    <location>
        <begin position="435"/>
        <end position="454"/>
    </location>
</feature>
<feature type="compositionally biased region" description="Low complexity" evidence="4">
    <location>
        <begin position="404"/>
        <end position="413"/>
    </location>
</feature>
<evidence type="ECO:0000256" key="4">
    <source>
        <dbReference type="SAM" id="MobiDB-lite"/>
    </source>
</evidence>
<feature type="signal peptide" evidence="5">
    <location>
        <begin position="1"/>
        <end position="21"/>
    </location>
</feature>
<feature type="region of interest" description="Disordered" evidence="4">
    <location>
        <begin position="404"/>
        <end position="481"/>
    </location>
</feature>
<keyword evidence="1" id="KW-0479">Metal-binding</keyword>
<evidence type="ECO:0000256" key="5">
    <source>
        <dbReference type="SAM" id="SignalP"/>
    </source>
</evidence>
<dbReference type="PANTHER" id="PTHR10827">
    <property type="entry name" value="RETICULOCALBIN"/>
    <property type="match status" value="1"/>
</dbReference>
<feature type="region of interest" description="Disordered" evidence="4">
    <location>
        <begin position="738"/>
        <end position="1034"/>
    </location>
</feature>
<evidence type="ECO:0000259" key="6">
    <source>
        <dbReference type="PROSITE" id="PS50222"/>
    </source>
</evidence>
<evidence type="ECO:0000256" key="2">
    <source>
        <dbReference type="ARBA" id="ARBA00022737"/>
    </source>
</evidence>
<proteinExistence type="predicted"/>
<keyword evidence="5" id="KW-0732">Signal</keyword>
<evidence type="ECO:0000256" key="1">
    <source>
        <dbReference type="ARBA" id="ARBA00022723"/>
    </source>
</evidence>
<feature type="domain" description="EF-hand" evidence="6">
    <location>
        <begin position="93"/>
        <end position="128"/>
    </location>
</feature>
<name>A0A2P6VB73_9CHLO</name>
<dbReference type="InterPro" id="IPR011992">
    <property type="entry name" value="EF-hand-dom_pair"/>
</dbReference>
<feature type="compositionally biased region" description="Low complexity" evidence="4">
    <location>
        <begin position="846"/>
        <end position="859"/>
    </location>
</feature>
<dbReference type="GO" id="GO:0005783">
    <property type="term" value="C:endoplasmic reticulum"/>
    <property type="evidence" value="ECO:0007669"/>
    <property type="project" value="TreeGrafter"/>
</dbReference>
<dbReference type="PROSITE" id="PS00018">
    <property type="entry name" value="EF_HAND_1"/>
    <property type="match status" value="2"/>
</dbReference>
<sequence length="1034" mass="109626">MRRGAVVALLVLACLLSEAAASSRLFSSQGSQPLKRTVGKRRPGKDGRLHYKEVDAEHLGRAAFDPHYGLDEELEAEDIGYDEHDIHHATPTVVESRLKQLFPVIDFNKNGVISAQELQHHLYSNGLTISRRRADSEFEDIDFNKDGKVTAAEYLAQVLDDPEERARVEAAGSKLPDPVDYSSFVDTACVEMHVADRNGDGGLNEEEFFDFLNPEEGDNIPLKLQCLRQDIYKHLYEGTEEDGHTPRPKPPPGAPLNMTFDQFYDQMWSQFTVWDGHEEGDGKMWTEEKEKQQARRKFVLLDSNSDAHLTAEELLPVFADLHPTESRYARMQAEHMMDMAECKDDRLTLDLMLSVPHAFYGVIQAHHDELHATTYSTQGRPWMARAGGHPLAAIGGGLTTAAAGANPAASGAIPVPRFSQQPRQQQQKHSSLPMQHQQQQQNHQHYQQQQQQQQAMHAVQLSQPCPHIPHPPPRNFQLSQPPLALSQPLMPVSQPHGGFAPWSQADTVMTGLGEEHTVGDNMYAEQRCFEAHQGGTQAVGSAPHPHPAAADVDQRRPASQAAARLLQDMARKGGPSAEEHAALAGLGPKLEVVEGQQQALATALVGLQADVTGQGATLQDVGKACTDLLQVVRSIAGASGSIDQRLLALLARQAPPPPPVTGDMAVQTSPFVASPPVVVALAPPPASFDMAVQTSPLADVAPVAAAAAALPSPAAAPVLRPTAAAVSALPGTVGALRAIPQRRPGSASSQPLPATKPTMPPAAAASRRGLAGPAAAAPEAATAPAAPTFRAAPPPAAATFCAAPPPAKPTTSVVPAGPAEPQRRTTRLAEPQPQSARKQQQEKRATSAAAPAGVALGTAGSKGEQWDVEASPTAPAAAPLRGQASFGRKRPVRAQPQQLASGSAAAAGRPPPAKKARKQAPASQPPSATKPARQPAPASQPPSTAIRASQQVPASQAESLFDMFMLGEAEEEAAAPAPAARQPQRPAAPPAAAAPRAGSIASAGDCGDDLAEKVRRQRARHQQRVAAVMAAARR</sequence>
<dbReference type="PANTHER" id="PTHR10827:SF98">
    <property type="entry name" value="45 KDA CALCIUM-BINDING PROTEIN"/>
    <property type="match status" value="1"/>
</dbReference>
<dbReference type="Gene3D" id="1.10.238.10">
    <property type="entry name" value="EF-hand"/>
    <property type="match status" value="1"/>
</dbReference>
<dbReference type="OrthoDB" id="293868at2759"/>
<gene>
    <name evidence="7" type="ORF">C2E20_5337</name>
</gene>
<dbReference type="GO" id="GO:0005509">
    <property type="term" value="F:calcium ion binding"/>
    <property type="evidence" value="ECO:0007669"/>
    <property type="project" value="InterPro"/>
</dbReference>
<organism evidence="7 8">
    <name type="scientific">Micractinium conductrix</name>
    <dbReference type="NCBI Taxonomy" id="554055"/>
    <lineage>
        <taxon>Eukaryota</taxon>
        <taxon>Viridiplantae</taxon>
        <taxon>Chlorophyta</taxon>
        <taxon>core chlorophytes</taxon>
        <taxon>Trebouxiophyceae</taxon>
        <taxon>Chlorellales</taxon>
        <taxon>Chlorellaceae</taxon>
        <taxon>Chlorella clade</taxon>
        <taxon>Micractinium</taxon>
    </lineage>
</organism>
<evidence type="ECO:0000313" key="8">
    <source>
        <dbReference type="Proteomes" id="UP000239649"/>
    </source>
</evidence>
<dbReference type="SMART" id="SM00054">
    <property type="entry name" value="EFh"/>
    <property type="match status" value="4"/>
</dbReference>
<protein>
    <submittedName>
        <fullName evidence="7">Calcium-binding EF hand family</fullName>
    </submittedName>
</protein>
<dbReference type="InterPro" id="IPR018247">
    <property type="entry name" value="EF_Hand_1_Ca_BS"/>
</dbReference>
<feature type="domain" description="EF-hand" evidence="6">
    <location>
        <begin position="289"/>
        <end position="324"/>
    </location>
</feature>
<feature type="compositionally biased region" description="Low complexity" evidence="4">
    <location>
        <begin position="1024"/>
        <end position="1034"/>
    </location>
</feature>
<comment type="caution">
    <text evidence="7">The sequence shown here is derived from an EMBL/GenBank/DDBJ whole genome shotgun (WGS) entry which is preliminary data.</text>
</comment>
<dbReference type="AlphaFoldDB" id="A0A2P6VB73"/>
<reference evidence="7 8" key="1">
    <citation type="journal article" date="2018" name="Plant J.">
        <title>Genome sequences of Chlorella sorokiniana UTEX 1602 and Micractinium conductrix SAG 241.80: implications to maltose excretion by a green alga.</title>
        <authorList>
            <person name="Arriola M.B."/>
            <person name="Velmurugan N."/>
            <person name="Zhang Y."/>
            <person name="Plunkett M.H."/>
            <person name="Hondzo H."/>
            <person name="Barney B.M."/>
        </authorList>
    </citation>
    <scope>NUCLEOTIDE SEQUENCE [LARGE SCALE GENOMIC DNA]</scope>
    <source>
        <strain evidence="7 8">SAG 241.80</strain>
    </source>
</reference>
<feature type="compositionally biased region" description="Low complexity" evidence="4">
    <location>
        <begin position="894"/>
        <end position="908"/>
    </location>
</feature>
<feature type="compositionally biased region" description="Low complexity" evidence="4">
    <location>
        <begin position="974"/>
        <end position="997"/>
    </location>
</feature>
<keyword evidence="2" id="KW-0677">Repeat</keyword>
<dbReference type="STRING" id="554055.A0A2P6VB73"/>
<feature type="compositionally biased region" description="Low complexity" evidence="4">
    <location>
        <begin position="919"/>
        <end position="945"/>
    </location>
</feature>
<dbReference type="SUPFAM" id="SSF47473">
    <property type="entry name" value="EF-hand"/>
    <property type="match status" value="1"/>
</dbReference>
<dbReference type="InterPro" id="IPR002048">
    <property type="entry name" value="EF_hand_dom"/>
</dbReference>
<dbReference type="Pfam" id="PF13499">
    <property type="entry name" value="EF-hand_7"/>
    <property type="match status" value="1"/>
</dbReference>
<accession>A0A2P6VB73</accession>
<dbReference type="EMBL" id="LHPF02000015">
    <property type="protein sequence ID" value="PSC71340.1"/>
    <property type="molecule type" value="Genomic_DNA"/>
</dbReference>
<evidence type="ECO:0000313" key="7">
    <source>
        <dbReference type="EMBL" id="PSC71340.1"/>
    </source>
</evidence>
<feature type="compositionally biased region" description="Polar residues" evidence="4">
    <location>
        <begin position="946"/>
        <end position="958"/>
    </location>
</feature>
<evidence type="ECO:0000256" key="3">
    <source>
        <dbReference type="ARBA" id="ARBA00022837"/>
    </source>
</evidence>
<feature type="domain" description="EF-hand" evidence="6">
    <location>
        <begin position="129"/>
        <end position="164"/>
    </location>
</feature>
<keyword evidence="3" id="KW-0106">Calcium</keyword>
<dbReference type="PROSITE" id="PS50222">
    <property type="entry name" value="EF_HAND_2"/>
    <property type="match status" value="3"/>
</dbReference>
<keyword evidence="8" id="KW-1185">Reference proteome</keyword>
<dbReference type="Proteomes" id="UP000239649">
    <property type="component" value="Unassembled WGS sequence"/>
</dbReference>